<dbReference type="EMBL" id="JBFOLJ010000033">
    <property type="protein sequence ID" value="KAL2457949.1"/>
    <property type="molecule type" value="Genomic_DNA"/>
</dbReference>
<accession>A0ABD1P2R7</accession>
<evidence type="ECO:0000313" key="3">
    <source>
        <dbReference type="Proteomes" id="UP001604277"/>
    </source>
</evidence>
<keyword evidence="3" id="KW-1185">Reference proteome</keyword>
<organism evidence="2 3">
    <name type="scientific">Forsythia ovata</name>
    <dbReference type="NCBI Taxonomy" id="205694"/>
    <lineage>
        <taxon>Eukaryota</taxon>
        <taxon>Viridiplantae</taxon>
        <taxon>Streptophyta</taxon>
        <taxon>Embryophyta</taxon>
        <taxon>Tracheophyta</taxon>
        <taxon>Spermatophyta</taxon>
        <taxon>Magnoliopsida</taxon>
        <taxon>eudicotyledons</taxon>
        <taxon>Gunneridae</taxon>
        <taxon>Pentapetalae</taxon>
        <taxon>asterids</taxon>
        <taxon>lamiids</taxon>
        <taxon>Lamiales</taxon>
        <taxon>Oleaceae</taxon>
        <taxon>Forsythieae</taxon>
        <taxon>Forsythia</taxon>
    </lineage>
</organism>
<name>A0ABD1P2R7_9LAMI</name>
<feature type="chain" id="PRO_5044782461" evidence="1">
    <location>
        <begin position="30"/>
        <end position="109"/>
    </location>
</feature>
<dbReference type="AlphaFoldDB" id="A0ABD1P2R7"/>
<proteinExistence type="predicted"/>
<feature type="signal peptide" evidence="1">
    <location>
        <begin position="1"/>
        <end position="29"/>
    </location>
</feature>
<comment type="caution">
    <text evidence="2">The sequence shown here is derived from an EMBL/GenBank/DDBJ whole genome shotgun (WGS) entry which is preliminary data.</text>
</comment>
<gene>
    <name evidence="2" type="ORF">Fot_56006</name>
</gene>
<evidence type="ECO:0000256" key="1">
    <source>
        <dbReference type="SAM" id="SignalP"/>
    </source>
</evidence>
<keyword evidence="1" id="KW-0732">Signal</keyword>
<protein>
    <submittedName>
        <fullName evidence="2">Uncharacterized protein</fullName>
    </submittedName>
</protein>
<reference evidence="3" key="1">
    <citation type="submission" date="2024-07" db="EMBL/GenBank/DDBJ databases">
        <title>Two chromosome-level genome assemblies of Korean endemic species Abeliophyllum distichum and Forsythia ovata (Oleaceae).</title>
        <authorList>
            <person name="Jang H."/>
        </authorList>
    </citation>
    <scope>NUCLEOTIDE SEQUENCE [LARGE SCALE GENOMIC DNA]</scope>
</reference>
<evidence type="ECO:0000313" key="2">
    <source>
        <dbReference type="EMBL" id="KAL2457949.1"/>
    </source>
</evidence>
<dbReference type="Proteomes" id="UP001604277">
    <property type="component" value="Unassembled WGS sequence"/>
</dbReference>
<sequence length="109" mass="13359">MVLRKHDWHLQKLLQCFFFCMLILSLSRCFHPTVQVSQNLSVSPTWIFHDLKKFHRESNILEHFEFHNQLARRWDLKREWKYIGIVWISIGSKFWRHTHVKSRAELGLD</sequence>